<dbReference type="PROSITE" id="PS50262">
    <property type="entry name" value="G_PROTEIN_RECEP_F1_2"/>
    <property type="match status" value="1"/>
</dbReference>
<keyword evidence="7" id="KW-0675">Receptor</keyword>
<dbReference type="WBParaSite" id="MCU_003959-RA">
    <property type="protein sequence ID" value="MCU_003959-RA"/>
    <property type="gene ID" value="MCU_003959"/>
</dbReference>
<sequence>MLTNASAVSLSSNLPNLLKCIAGFVFAFSICLANVIIIVALLHLKKYLTRQTQIFLLNMASVDLLTGIFIVPPLMVIDLPGNNMTYDGTFHVYWLTGGGLLLNGRVFALFLIALDRYLSICRPMRYPNLLTFSRARLSLMFSWGLAFVIILPQLIAFTAELVGQTRNVTSTSPPYDWTYSTTFALRVILVFMFILRFVFPLTAAVVINVLAFRVAIASSKGFRLGVLKVKEPEHQLNNEDGPPKNLSTSHGLSESVPKKTVQMRIHRGNYMTVGTKELFAQLPCTSRTLGSRLSRRTAVVPNVDLDGSQSTRNFFREADTISRHRQDGASVNGQENEGERNSKAAAALSNIPARSIITSDGDLQERDPSVHQTTSHLIDCERNTMKSRPTVKVAWWRSARSHSSLNKFRQRHKKLKDLGSMIPFTVLLSAFILFSLPYQFVQVLQALWITPHLSNETQLTLFWLACTNALINPVVLTFWSSACRAKVLHLVSCGRFHPNQMAIKRLIIASFGTANLPYGRHVRPRSMIS</sequence>
<feature type="transmembrane region" description="Helical" evidence="10">
    <location>
        <begin position="92"/>
        <end position="118"/>
    </location>
</feature>
<dbReference type="PANTHER" id="PTHR24248:SF192">
    <property type="entry name" value="G-PROTEIN COUPLED RECEPTORS FAMILY 1 PROFILE DOMAIN-CONTAINING PROTEIN"/>
    <property type="match status" value="1"/>
</dbReference>
<keyword evidence="8" id="KW-0807">Transducer</keyword>
<dbReference type="Gene3D" id="1.20.1070.10">
    <property type="entry name" value="Rhodopsin 7-helix transmembrane proteins"/>
    <property type="match status" value="2"/>
</dbReference>
<dbReference type="AlphaFoldDB" id="A0A5K3F0B3"/>
<dbReference type="Pfam" id="PF00001">
    <property type="entry name" value="7tm_1"/>
    <property type="match status" value="1"/>
</dbReference>
<evidence type="ECO:0000256" key="3">
    <source>
        <dbReference type="ARBA" id="ARBA00022692"/>
    </source>
</evidence>
<feature type="domain" description="G-protein coupled receptors family 1 profile" evidence="11">
    <location>
        <begin position="33"/>
        <end position="476"/>
    </location>
</feature>
<dbReference type="PRINTS" id="PR00237">
    <property type="entry name" value="GPCRRHODOPSN"/>
</dbReference>
<feature type="transmembrane region" description="Helical" evidence="10">
    <location>
        <begin position="21"/>
        <end position="42"/>
    </location>
</feature>
<keyword evidence="3 10" id="KW-0812">Transmembrane</keyword>
<proteinExistence type="predicted"/>
<keyword evidence="4 10" id="KW-1133">Transmembrane helix</keyword>
<feature type="transmembrane region" description="Helical" evidence="10">
    <location>
        <begin position="183"/>
        <end position="211"/>
    </location>
</feature>
<accession>A0A5K3F0B3</accession>
<evidence type="ECO:0000256" key="9">
    <source>
        <dbReference type="SAM" id="MobiDB-lite"/>
    </source>
</evidence>
<evidence type="ECO:0000256" key="1">
    <source>
        <dbReference type="ARBA" id="ARBA00004651"/>
    </source>
</evidence>
<evidence type="ECO:0000259" key="11">
    <source>
        <dbReference type="PROSITE" id="PS50262"/>
    </source>
</evidence>
<name>A0A5K3F0B3_MESCO</name>
<evidence type="ECO:0000256" key="7">
    <source>
        <dbReference type="ARBA" id="ARBA00023170"/>
    </source>
</evidence>
<feature type="transmembrane region" description="Helical" evidence="10">
    <location>
        <begin position="139"/>
        <end position="163"/>
    </location>
</feature>
<evidence type="ECO:0000256" key="5">
    <source>
        <dbReference type="ARBA" id="ARBA00023040"/>
    </source>
</evidence>
<dbReference type="InterPro" id="IPR000276">
    <property type="entry name" value="GPCR_Rhodpsn"/>
</dbReference>
<evidence type="ECO:0000256" key="8">
    <source>
        <dbReference type="ARBA" id="ARBA00023224"/>
    </source>
</evidence>
<dbReference type="PANTHER" id="PTHR24248">
    <property type="entry name" value="ADRENERGIC RECEPTOR-RELATED G-PROTEIN COUPLED RECEPTOR"/>
    <property type="match status" value="1"/>
</dbReference>
<feature type="transmembrane region" description="Helical" evidence="10">
    <location>
        <begin position="418"/>
        <end position="440"/>
    </location>
</feature>
<feature type="transmembrane region" description="Helical" evidence="10">
    <location>
        <begin position="460"/>
        <end position="479"/>
    </location>
</feature>
<feature type="region of interest" description="Disordered" evidence="9">
    <location>
        <begin position="321"/>
        <end position="340"/>
    </location>
</feature>
<dbReference type="InterPro" id="IPR017452">
    <property type="entry name" value="GPCR_Rhodpsn_7TM"/>
</dbReference>
<protein>
    <submittedName>
        <fullName evidence="12">G_PROTEIN_RECEP_F1_2 domain-containing protein</fullName>
    </submittedName>
</protein>
<reference evidence="12" key="1">
    <citation type="submission" date="2019-11" db="UniProtKB">
        <authorList>
            <consortium name="WormBaseParasite"/>
        </authorList>
    </citation>
    <scope>IDENTIFICATION</scope>
</reference>
<dbReference type="SUPFAM" id="SSF81321">
    <property type="entry name" value="Family A G protein-coupled receptor-like"/>
    <property type="match status" value="1"/>
</dbReference>
<feature type="transmembrane region" description="Helical" evidence="10">
    <location>
        <begin position="54"/>
        <end position="72"/>
    </location>
</feature>
<dbReference type="CDD" id="cd00637">
    <property type="entry name" value="7tm_classA_rhodopsin-like"/>
    <property type="match status" value="1"/>
</dbReference>
<evidence type="ECO:0000256" key="4">
    <source>
        <dbReference type="ARBA" id="ARBA00022989"/>
    </source>
</evidence>
<keyword evidence="6 10" id="KW-0472">Membrane</keyword>
<keyword evidence="2" id="KW-1003">Cell membrane</keyword>
<feature type="region of interest" description="Disordered" evidence="9">
    <location>
        <begin position="233"/>
        <end position="253"/>
    </location>
</feature>
<evidence type="ECO:0000256" key="6">
    <source>
        <dbReference type="ARBA" id="ARBA00023136"/>
    </source>
</evidence>
<comment type="subcellular location">
    <subcellularLocation>
        <location evidence="1">Cell membrane</location>
        <topology evidence="1">Multi-pass membrane protein</topology>
    </subcellularLocation>
</comment>
<dbReference type="GO" id="GO:0005886">
    <property type="term" value="C:plasma membrane"/>
    <property type="evidence" value="ECO:0007669"/>
    <property type="project" value="UniProtKB-SubCell"/>
</dbReference>
<organism evidence="12">
    <name type="scientific">Mesocestoides corti</name>
    <name type="common">Flatworm</name>
    <dbReference type="NCBI Taxonomy" id="53468"/>
    <lineage>
        <taxon>Eukaryota</taxon>
        <taxon>Metazoa</taxon>
        <taxon>Spiralia</taxon>
        <taxon>Lophotrochozoa</taxon>
        <taxon>Platyhelminthes</taxon>
        <taxon>Cestoda</taxon>
        <taxon>Eucestoda</taxon>
        <taxon>Cyclophyllidea</taxon>
        <taxon>Mesocestoididae</taxon>
        <taxon>Mesocestoides</taxon>
    </lineage>
</organism>
<evidence type="ECO:0000256" key="10">
    <source>
        <dbReference type="SAM" id="Phobius"/>
    </source>
</evidence>
<dbReference type="GO" id="GO:0004930">
    <property type="term" value="F:G protein-coupled receptor activity"/>
    <property type="evidence" value="ECO:0007669"/>
    <property type="project" value="UniProtKB-KW"/>
</dbReference>
<keyword evidence="5" id="KW-0297">G-protein coupled receptor</keyword>
<evidence type="ECO:0000313" key="12">
    <source>
        <dbReference type="WBParaSite" id="MCU_003959-RA"/>
    </source>
</evidence>
<evidence type="ECO:0000256" key="2">
    <source>
        <dbReference type="ARBA" id="ARBA00022475"/>
    </source>
</evidence>